<sequence>MSNKVPKLVRHIALEFSKENGSCLDSRAMTKVVLKYMKKKDLPDM</sequence>
<accession>A0A948TDQ0</accession>
<proteinExistence type="predicted"/>
<dbReference type="Proteomes" id="UP000783796">
    <property type="component" value="Unassembled WGS sequence"/>
</dbReference>
<dbReference type="AlphaFoldDB" id="A0A948TDQ0"/>
<evidence type="ECO:0000313" key="1">
    <source>
        <dbReference type="EMBL" id="MBU3839020.1"/>
    </source>
</evidence>
<reference evidence="1" key="1">
    <citation type="journal article" date="2021" name="PeerJ">
        <title>Extensive microbial diversity within the chicken gut microbiome revealed by metagenomics and culture.</title>
        <authorList>
            <person name="Gilroy R."/>
            <person name="Ravi A."/>
            <person name="Getino M."/>
            <person name="Pursley I."/>
            <person name="Horton D.L."/>
            <person name="Alikhan N.F."/>
            <person name="Baker D."/>
            <person name="Gharbi K."/>
            <person name="Hall N."/>
            <person name="Watson M."/>
            <person name="Adriaenssens E.M."/>
            <person name="Foster-Nyarko E."/>
            <person name="Jarju S."/>
            <person name="Secka A."/>
            <person name="Antonio M."/>
            <person name="Oren A."/>
            <person name="Chaudhuri R.R."/>
            <person name="La Ragione R."/>
            <person name="Hildebrand F."/>
            <person name="Pallen M.J."/>
        </authorList>
    </citation>
    <scope>NUCLEOTIDE SEQUENCE</scope>
    <source>
        <strain evidence="1">G4-2901</strain>
    </source>
</reference>
<gene>
    <name evidence="1" type="ORF">H9777_12070</name>
</gene>
<protein>
    <submittedName>
        <fullName evidence="1">Uncharacterized protein</fullName>
    </submittedName>
</protein>
<name>A0A948TDQ0_9BACT</name>
<reference evidence="1" key="2">
    <citation type="submission" date="2021-04" db="EMBL/GenBank/DDBJ databases">
        <authorList>
            <person name="Gilroy R."/>
        </authorList>
    </citation>
    <scope>NUCLEOTIDE SEQUENCE</scope>
    <source>
        <strain evidence="1">G4-2901</strain>
    </source>
</reference>
<dbReference type="EMBL" id="JAHLFW010000099">
    <property type="protein sequence ID" value="MBU3839020.1"/>
    <property type="molecule type" value="Genomic_DNA"/>
</dbReference>
<organism evidence="1 2">
    <name type="scientific">Candidatus Phocaeicola faecigallinarum</name>
    <dbReference type="NCBI Taxonomy" id="2838732"/>
    <lineage>
        <taxon>Bacteria</taxon>
        <taxon>Pseudomonadati</taxon>
        <taxon>Bacteroidota</taxon>
        <taxon>Bacteroidia</taxon>
        <taxon>Bacteroidales</taxon>
        <taxon>Bacteroidaceae</taxon>
        <taxon>Phocaeicola</taxon>
    </lineage>
</organism>
<evidence type="ECO:0000313" key="2">
    <source>
        <dbReference type="Proteomes" id="UP000783796"/>
    </source>
</evidence>
<comment type="caution">
    <text evidence="1">The sequence shown here is derived from an EMBL/GenBank/DDBJ whole genome shotgun (WGS) entry which is preliminary data.</text>
</comment>